<dbReference type="InterPro" id="IPR000683">
    <property type="entry name" value="Gfo/Idh/MocA-like_OxRdtase_N"/>
</dbReference>
<feature type="domain" description="Gfo/Idh/MocA-like oxidoreductase N-terminal" evidence="1">
    <location>
        <begin position="4"/>
        <end position="121"/>
    </location>
</feature>
<evidence type="ECO:0000259" key="2">
    <source>
        <dbReference type="Pfam" id="PF21390"/>
    </source>
</evidence>
<dbReference type="InterPro" id="IPR048655">
    <property type="entry name" value="Irp3-like_C"/>
</dbReference>
<dbReference type="PANTHER" id="PTHR43377">
    <property type="entry name" value="BILIVERDIN REDUCTASE A"/>
    <property type="match status" value="1"/>
</dbReference>
<dbReference type="PANTHER" id="PTHR43377:SF1">
    <property type="entry name" value="BILIVERDIN REDUCTASE A"/>
    <property type="match status" value="1"/>
</dbReference>
<evidence type="ECO:0000313" key="3">
    <source>
        <dbReference type="EMBL" id="TQR37056.1"/>
    </source>
</evidence>
<dbReference type="GO" id="GO:0000166">
    <property type="term" value="F:nucleotide binding"/>
    <property type="evidence" value="ECO:0007669"/>
    <property type="project" value="InterPro"/>
</dbReference>
<dbReference type="RefSeq" id="WP_142507751.1">
    <property type="nucleotide sequence ID" value="NZ_SADV01000003.1"/>
</dbReference>
<sequence length="361" mass="41266">MRPLRVVVCGTKFGAYYLQAILNLPSLYKLVGILSKGSKQSQELANTLNVPLYTTVEDITNEQVDVACVVVKSTIVGGEGTNIAQAFLEKGIHVIQEHPVHEDDYVKLIKSAKVGNCKYHLNSFYPNVDAVHSFIQTAKTLREVSDIIYLEAACSIQVLFPMLDIIGQALGSLQSCIFEPVNDPTEHSPFYMLSGQIRDTPVTLRVFNQMDLANPESNIYLLHRVTLGTNRGTLYLPDTHGSVHWMPCMSSSLNESPILNKRIDNKFLSYPVEEIVFTAQNNSFEDHYKKVWPKSVERSLLTFFEDIWNRSYFNQTTQYYLTACKLWNDIGRKIGPSQKVYIREREPLRMKDIKEDEEWVW</sequence>
<dbReference type="InterPro" id="IPR010091">
    <property type="entry name" value="Thiazolinyl_imide_reductase"/>
</dbReference>
<dbReference type="NCBIfam" id="TIGR01761">
    <property type="entry name" value="thiaz-red"/>
    <property type="match status" value="1"/>
</dbReference>
<feature type="domain" description="Thiazolinyl imine reductase-like C-terminal" evidence="2">
    <location>
        <begin position="150"/>
        <end position="245"/>
    </location>
</feature>
<dbReference type="Pfam" id="PF21390">
    <property type="entry name" value="Irp3-like_C"/>
    <property type="match status" value="1"/>
</dbReference>
<name>A0A544UT75_LYSSH</name>
<evidence type="ECO:0000259" key="1">
    <source>
        <dbReference type="Pfam" id="PF01408"/>
    </source>
</evidence>
<reference evidence="3 4" key="1">
    <citation type="submission" date="2018-03" db="EMBL/GenBank/DDBJ databases">
        <title>Aerobic endospore-forming bacteria genome sequencing and assembly.</title>
        <authorList>
            <person name="Cavalcante D.A."/>
            <person name="Driks A."/>
            <person name="Putonti C."/>
            <person name="De-Souza M.T."/>
        </authorList>
    </citation>
    <scope>NUCLEOTIDE SEQUENCE [LARGE SCALE GENOMIC DNA]</scope>
    <source>
        <strain evidence="3 4">SDF0037</strain>
    </source>
</reference>
<dbReference type="SUPFAM" id="SSF51735">
    <property type="entry name" value="NAD(P)-binding Rossmann-fold domains"/>
    <property type="match status" value="1"/>
</dbReference>
<dbReference type="InterPro" id="IPR051450">
    <property type="entry name" value="Gfo/Idh/MocA_Oxidoreductases"/>
</dbReference>
<dbReference type="EMBL" id="SADV01000003">
    <property type="protein sequence ID" value="TQR37056.1"/>
    <property type="molecule type" value="Genomic_DNA"/>
</dbReference>
<dbReference type="Proteomes" id="UP000317944">
    <property type="component" value="Unassembled WGS sequence"/>
</dbReference>
<dbReference type="Pfam" id="PF01408">
    <property type="entry name" value="GFO_IDH_MocA"/>
    <property type="match status" value="1"/>
</dbReference>
<organism evidence="3 4">
    <name type="scientific">Lysinibacillus sphaericus</name>
    <name type="common">Bacillus sphaericus</name>
    <dbReference type="NCBI Taxonomy" id="1421"/>
    <lineage>
        <taxon>Bacteria</taxon>
        <taxon>Bacillati</taxon>
        <taxon>Bacillota</taxon>
        <taxon>Bacilli</taxon>
        <taxon>Bacillales</taxon>
        <taxon>Bacillaceae</taxon>
        <taxon>Lysinibacillus</taxon>
    </lineage>
</organism>
<gene>
    <name evidence="3" type="ORF">C7Y47_04995</name>
</gene>
<protein>
    <submittedName>
        <fullName evidence="3">Uncharacterized protein</fullName>
    </submittedName>
</protein>
<dbReference type="OrthoDB" id="9760689at2"/>
<comment type="caution">
    <text evidence="3">The sequence shown here is derived from an EMBL/GenBank/DDBJ whole genome shotgun (WGS) entry which is preliminary data.</text>
</comment>
<dbReference type="Gene3D" id="3.40.50.720">
    <property type="entry name" value="NAD(P)-binding Rossmann-like Domain"/>
    <property type="match status" value="1"/>
</dbReference>
<proteinExistence type="predicted"/>
<evidence type="ECO:0000313" key="4">
    <source>
        <dbReference type="Proteomes" id="UP000317944"/>
    </source>
</evidence>
<dbReference type="AlphaFoldDB" id="A0A544UT75"/>
<accession>A0A544UT75</accession>
<dbReference type="InterPro" id="IPR036291">
    <property type="entry name" value="NAD(P)-bd_dom_sf"/>
</dbReference>